<reference evidence="3 4" key="1">
    <citation type="submission" date="2016-10" db="EMBL/GenBank/DDBJ databases">
        <authorList>
            <person name="de Groot N.N."/>
        </authorList>
    </citation>
    <scope>NUCLEOTIDE SEQUENCE [LARGE SCALE GENOMIC DNA]</scope>
    <source>
        <strain evidence="3 4">DSM 29316</strain>
    </source>
</reference>
<sequence length="60" mass="6938">MGRIDRILRGLLGILMIVAFFALPDSGWRWVFLIGLIPLFTSAFGTCPIYRFFGWDTRSR</sequence>
<dbReference type="STRING" id="871651.SAMN05421688_0682"/>
<keyword evidence="4" id="KW-1185">Reference proteome</keyword>
<dbReference type="AlphaFoldDB" id="A0A1I0VIX0"/>
<evidence type="ECO:0000259" key="2">
    <source>
        <dbReference type="Pfam" id="PF11127"/>
    </source>
</evidence>
<feature type="transmembrane region" description="Helical" evidence="1">
    <location>
        <begin position="7"/>
        <end position="24"/>
    </location>
</feature>
<accession>A0A1I0VIX0</accession>
<dbReference type="EMBL" id="FOJU01000001">
    <property type="protein sequence ID" value="SFA76271.1"/>
    <property type="molecule type" value="Genomic_DNA"/>
</dbReference>
<organism evidence="3 4">
    <name type="scientific">Poseidonocella pacifica</name>
    <dbReference type="NCBI Taxonomy" id="871651"/>
    <lineage>
        <taxon>Bacteria</taxon>
        <taxon>Pseudomonadati</taxon>
        <taxon>Pseudomonadota</taxon>
        <taxon>Alphaproteobacteria</taxon>
        <taxon>Rhodobacterales</taxon>
        <taxon>Roseobacteraceae</taxon>
        <taxon>Poseidonocella</taxon>
    </lineage>
</organism>
<evidence type="ECO:0000256" key="1">
    <source>
        <dbReference type="SAM" id="Phobius"/>
    </source>
</evidence>
<evidence type="ECO:0000313" key="4">
    <source>
        <dbReference type="Proteomes" id="UP000198796"/>
    </source>
</evidence>
<dbReference type="Proteomes" id="UP000198796">
    <property type="component" value="Unassembled WGS sequence"/>
</dbReference>
<keyword evidence="1" id="KW-0472">Membrane</keyword>
<name>A0A1I0VIX0_9RHOB</name>
<proteinExistence type="predicted"/>
<protein>
    <recommendedName>
        <fullName evidence="2">Inner membrane protein YgaP-like transmembrane domain-containing protein</fullName>
    </recommendedName>
</protein>
<evidence type="ECO:0000313" key="3">
    <source>
        <dbReference type="EMBL" id="SFA76271.1"/>
    </source>
</evidence>
<gene>
    <name evidence="3" type="ORF">SAMN05421688_0682</name>
</gene>
<dbReference type="Pfam" id="PF11127">
    <property type="entry name" value="YgaP-like_TM"/>
    <property type="match status" value="1"/>
</dbReference>
<dbReference type="InterPro" id="IPR021309">
    <property type="entry name" value="YgaP-like_TM"/>
</dbReference>
<feature type="domain" description="Inner membrane protein YgaP-like transmembrane" evidence="2">
    <location>
        <begin position="1"/>
        <end position="59"/>
    </location>
</feature>
<keyword evidence="1" id="KW-1133">Transmembrane helix</keyword>
<feature type="transmembrane region" description="Helical" evidence="1">
    <location>
        <begin position="30"/>
        <end position="53"/>
    </location>
</feature>
<keyword evidence="1" id="KW-0812">Transmembrane</keyword>